<protein>
    <recommendedName>
        <fullName evidence="4">Lipoprotein</fullName>
    </recommendedName>
</protein>
<gene>
    <name evidence="2" type="ORF">ACEU0G_001119</name>
</gene>
<evidence type="ECO:0000313" key="2">
    <source>
        <dbReference type="EMBL" id="MFG6111228.1"/>
    </source>
</evidence>
<evidence type="ECO:0008006" key="4">
    <source>
        <dbReference type="Google" id="ProtNLM"/>
    </source>
</evidence>
<dbReference type="RefSeq" id="WP_394164572.1">
    <property type="nucleotide sequence ID" value="NZ_JBHGCJ010000018.1"/>
</dbReference>
<dbReference type="PROSITE" id="PS51257">
    <property type="entry name" value="PROKAR_LIPOPROTEIN"/>
    <property type="match status" value="1"/>
</dbReference>
<proteinExistence type="predicted"/>
<feature type="chain" id="PRO_5047227996" description="Lipoprotein" evidence="1">
    <location>
        <begin position="23"/>
        <end position="229"/>
    </location>
</feature>
<reference evidence="2 3" key="1">
    <citation type="submission" date="2024-09" db="EMBL/GenBank/DDBJ databases">
        <authorList>
            <consortium name="All-Russian atlas of soil microorganisms"/>
            <consortium name="as a basis for the search for new antimicrobial producers and enzymes with unique properties"/>
            <person name="Sokolova E.A."/>
            <person name="Voronina E.N."/>
        </authorList>
    </citation>
    <scope>NUCLEOTIDE SEQUENCE [LARGE SCALE GENOMIC DNA]</scope>
    <source>
        <strain evidence="2 3">AF-22b-331.1</strain>
    </source>
</reference>
<dbReference type="Proteomes" id="UP001605261">
    <property type="component" value="Unassembled WGS sequence"/>
</dbReference>
<evidence type="ECO:0000256" key="1">
    <source>
        <dbReference type="SAM" id="SignalP"/>
    </source>
</evidence>
<dbReference type="EMBL" id="JBHGCJ010000018">
    <property type="protein sequence ID" value="MFG6111228.1"/>
    <property type="molecule type" value="Genomic_DNA"/>
</dbReference>
<keyword evidence="3" id="KW-1185">Reference proteome</keyword>
<organism evidence="2 3">
    <name type="scientific">Stenotrophomonas nematodicola</name>
    <dbReference type="NCBI Taxonomy" id="2656746"/>
    <lineage>
        <taxon>Bacteria</taxon>
        <taxon>Pseudomonadati</taxon>
        <taxon>Pseudomonadota</taxon>
        <taxon>Gammaproteobacteria</taxon>
        <taxon>Lysobacterales</taxon>
        <taxon>Lysobacteraceae</taxon>
        <taxon>Stenotrophomonas</taxon>
    </lineage>
</organism>
<feature type="signal peptide" evidence="1">
    <location>
        <begin position="1"/>
        <end position="22"/>
    </location>
</feature>
<sequence length="229" mass="23685">MRRSRCLLPAVGLLLITTACQGGSSEPPRATTPGPATGTARMAADSALRWSPAVVWSGDLNSCRQGEAAATRDCLTKAMQAGGASADAVTAAGQLSSAGELAYVTAWHEQDGIGVATVAYPFRANTNEGTRLIDAGGKRIDVDTVQLDDTLRADPGVQALLNAHPQATPFAPARAAGGTPLEGGGVRLVYRTPLRECHACADVGQLQIGYDFDATRHFVGQHVVPTPAP</sequence>
<keyword evidence="1" id="KW-0732">Signal</keyword>
<evidence type="ECO:0000313" key="3">
    <source>
        <dbReference type="Proteomes" id="UP001605261"/>
    </source>
</evidence>
<accession>A0ABW7D222</accession>
<comment type="caution">
    <text evidence="2">The sequence shown here is derived from an EMBL/GenBank/DDBJ whole genome shotgun (WGS) entry which is preliminary data.</text>
</comment>
<name>A0ABW7D222_9GAMM</name>